<dbReference type="STRING" id="53468.A0A0R3UNG1"/>
<accession>A0A0R3UNG1</accession>
<dbReference type="Gene3D" id="2.60.40.10">
    <property type="entry name" value="Immunoglobulins"/>
    <property type="match status" value="4"/>
</dbReference>
<dbReference type="PANTHER" id="PTHR45912:SF3">
    <property type="entry name" value="CILIA- AND FLAGELLA-ASSOCIATED PROTEIN 47"/>
    <property type="match status" value="1"/>
</dbReference>
<dbReference type="PROSITE" id="PS50021">
    <property type="entry name" value="CH"/>
    <property type="match status" value="1"/>
</dbReference>
<name>A0A0R3UNG1_MESCO</name>
<dbReference type="Gene3D" id="1.10.418.10">
    <property type="entry name" value="Calponin-like domain"/>
    <property type="match status" value="1"/>
</dbReference>
<dbReference type="SUPFAM" id="SSF47576">
    <property type="entry name" value="Calponin-homology domain, CH-domain"/>
    <property type="match status" value="1"/>
</dbReference>
<dbReference type="InterPro" id="IPR058952">
    <property type="entry name" value="Ig_CFAP47"/>
</dbReference>
<dbReference type="Proteomes" id="UP000267029">
    <property type="component" value="Unassembled WGS sequence"/>
</dbReference>
<dbReference type="InterPro" id="IPR056343">
    <property type="entry name" value="CFAP47_dom"/>
</dbReference>
<feature type="domain" description="Calponin-homology (CH)" evidence="1">
    <location>
        <begin position="1179"/>
        <end position="1310"/>
    </location>
</feature>
<evidence type="ECO:0000259" key="1">
    <source>
        <dbReference type="PROSITE" id="PS50021"/>
    </source>
</evidence>
<dbReference type="InterPro" id="IPR013783">
    <property type="entry name" value="Ig-like_fold"/>
</dbReference>
<dbReference type="Pfam" id="PF26579">
    <property type="entry name" value="Ig_CFAP47"/>
    <property type="match status" value="1"/>
</dbReference>
<dbReference type="SMART" id="SM00033">
    <property type="entry name" value="CH"/>
    <property type="match status" value="1"/>
</dbReference>
<keyword evidence="3" id="KW-1185">Reference proteome</keyword>
<dbReference type="OrthoDB" id="6288461at2759"/>
<dbReference type="PANTHER" id="PTHR45912">
    <property type="entry name" value="CILIA- AND FLAGELLA-ASSOCIATED PROTEIN 47"/>
    <property type="match status" value="1"/>
</dbReference>
<organism evidence="2 3">
    <name type="scientific">Mesocestoides corti</name>
    <name type="common">Flatworm</name>
    <dbReference type="NCBI Taxonomy" id="53468"/>
    <lineage>
        <taxon>Eukaryota</taxon>
        <taxon>Metazoa</taxon>
        <taxon>Spiralia</taxon>
        <taxon>Lophotrochozoa</taxon>
        <taxon>Platyhelminthes</taxon>
        <taxon>Cestoda</taxon>
        <taxon>Eucestoda</taxon>
        <taxon>Cyclophyllidea</taxon>
        <taxon>Mesocestoididae</taxon>
        <taxon>Mesocestoides</taxon>
    </lineage>
</organism>
<dbReference type="EMBL" id="UXSR01005694">
    <property type="protein sequence ID" value="VDD83333.1"/>
    <property type="molecule type" value="Genomic_DNA"/>
</dbReference>
<dbReference type="InterPro" id="IPR036872">
    <property type="entry name" value="CH_dom_sf"/>
</dbReference>
<proteinExistence type="predicted"/>
<evidence type="ECO:0000313" key="3">
    <source>
        <dbReference type="Proteomes" id="UP000267029"/>
    </source>
</evidence>
<dbReference type="InterPro" id="IPR001715">
    <property type="entry name" value="CH_dom"/>
</dbReference>
<protein>
    <recommendedName>
        <fullName evidence="1">Calponin-homology (CH) domain-containing protein</fullName>
    </recommendedName>
</protein>
<dbReference type="Pfam" id="PF00307">
    <property type="entry name" value="CH"/>
    <property type="match status" value="1"/>
</dbReference>
<sequence length="2475" mass="275726">MNLFNQKITSSDVDRRPLQSLTFTPVFLSEVSEITAYLYNRLPNTLEFSSRLEICNEIAEKRVTADFQIYPQSGHVNPGENLSIVFTFRTRFADKEEGFVSHETHFADVAVSGYVIFAYEAFGSSDASETGILRLPFYAHSVPVALSIRHGSLVQSDFSTTFAQVALDFGCCSLEDATERSVIISNHCTLLPVRFACSKVAYFACKPWRGLVPPGATKEITVVFSPKRLGTVLRKMRLSILGRALTIVAEATITLSGEATLSSCPQYPRTVDYGRLCLNTEAHKQLVVSNRSAVPTFISVVPGEKNISVSEPSSQTVPGHSSCTFTVSLQLSNYGAFSGNVHVRLDGRPFDSVGVEAFVGEPSLEIEPAKIALKPSTAVGELVSERGLRGFVRLINHLNVPIAFTWTSANGSRCFQIFPRSGAVSPHSCLDCEVAYRYSFAQPISSTDRVLFHLSTSSEDAGLQGTPKCLECEVRLPPAELTSVTKRIKFQDVACGLPATQMFALHNRGPGLAFVEVNSPWPQDEISIVVEPIECEIRAREQAVFQVTCCVRREGHFETPIAVLHRGKEVMNLTAQGNCVWPKIAISPSCLYFAGTPVGSQASSAFTVSNTSTVPAQIAFAFDGNRDFEVSCGDGEPDNELQPSSSKEYRLIFKPNKISNYDFQLPLLVNKTRSLQEFCRIRATGVRPMVCISPSRILLKRSVPVDKEGIDGACFYREIRIENVTSEMLSWQIDMPQLPQSMSISLTSGETDGTAGQLTGILMHLGESVVISMKVVPPDQPCSHSIALSIKITDHLDRHQAEMVMLRVEVTEPQITCVPSRIFLPPLALSTPVKIALMLKIDCLEGSFELRNIVFVTGRKNCTDDYLLRVDLPQGRVFRLAEGCLQLRAFLQFESSEITCIANRPQPPCLVFIVQSREKDCNFVMRACVLVAFSADSSLLSLTHLRNLSHGLEEATISGESLLAYPLNWSTRTTTTVELWLRHNGFVDGPRGLRFPDDFRRRLSLDDIRLERTNQSRKLTVHNLGGLIECLSHVVGVWNPPGVPRSISLPLEDTAKCTAIIYNHLSALICFVEAQGGCLSHIFPEYLMTHKDYIRWIEHGRPCGYDQVIRVDGLDVDPSEGNVIIPKTVTTNFKGNTSIACSSISKLSPEEFECISRIAWTDLFLQLIKCFEMRPLWSKSSEHELLSWVNSAIGRSWRDLCEENGRLTSSTWHRPGAPKVANFDTDFSNGLALACLIAHHVPFIVKESLSELILDPHEPQDRFHNCIQIVKALALIHVDFQLTPDDIYNTSDVYVLLLLTRLYQCLPGYAVKSSLAFEGNLQALVQQDLTLTNPTNQKLVYRCFVIGDEGHLFGFVEPSHRGKSKTPRRTRTKQISLAGNCPFTLHLCYKVQSLRRVQAHLMLIAEKGTNAMGSAMVFELTGEPCSLQTDETFHFNTTCYRPQLKLLSIRNRLRCEGVFAVRLVESPRKPITDSASTGLGSSLSSLRGFTCKTAEVRFRGDSEEDVDVVFHPFGPGVYAAKLIFSNQSHGDFVIDIRGSSELPLPDQEQRITCPIGLNHRVELLVTLENVEKMHTLEWLARYLLSRPELERISMSRLLLASEMSKILALHNSETASTNGGGLADRIHFRVECNSAFVKVPPVIEVPLKERAHERPMEHFNVPLTISCDTPGSHHVDVLLIAPDDLRRIQLECVASVEATTPSTVYSMKAHEESRQLNGQFSNDCTTFVTDDWSKLAHTQSPTNQTDLECLLGGRIDIKCRVGRCVHTGGTDKSHVVTLLLPKNTLPRRQVYRVETDVPARVLSFPGDHTEVVTQPNRRGEYKLAVSLARSGTFHGMLVFSLVDHELTEHRPKHRLHYELNIRIKSAPPIGTLEVVCPCLEVKEIVLPLKYPDLRTGERLQVMLDGPDLSGPDVVEVDTDQCEYIAQYRPTRLGTSEASLTFYNRFTSEFWIRLILTALPPLPITVAPVSCELGRAIVDTVKVENPTAQQYQLNAEITNPDVYSIESFFMQGEEKEYHVTDNGISLLPLATLRLNVAFQPQEYGEELNAGEIILRCTEFRELRVVLRGEGLLPSPTREVTVKSDVEGTKRFSIPFANPFPYTIEVTHYVTAKKCKDALLERHLEAFEVVGKKSQLLQAKQTTNLPCAFTPSHMQIYEVVFNVGVRKLSPTDGAPWKQHEIVWSYPVKGIAVMRGFQEPSPRTLLKEHVYPCEEPTPNRPARIEGEARSSTSFRLCLNLAGYLDNRERCGEEGSFTWSFSVQTSGDDLLDAAALVNVSVKLRRESCTVDPMTGVANLAFIGTFEPPRSFEIMATLSVTSVIGGEWQFPVFLQARRTELVESKITFFSDNLHKPIHRNLLLDSGEPTSAKFRVIFVKPGASAFSLAHTSGVLPPQGAGYFTLQITYALKNYGRVTKTKIVVQKWYESMYLSPVEAPVCLLVENIEVPDRPFDWLVKDLSLLYVIGQNGEGLLDCETVI</sequence>
<dbReference type="GO" id="GO:0060271">
    <property type="term" value="P:cilium assembly"/>
    <property type="evidence" value="ECO:0007669"/>
    <property type="project" value="TreeGrafter"/>
</dbReference>
<gene>
    <name evidence="2" type="ORF">MCOS_LOCUS9336</name>
</gene>
<reference evidence="2 3" key="1">
    <citation type="submission" date="2018-10" db="EMBL/GenBank/DDBJ databases">
        <authorList>
            <consortium name="Pathogen Informatics"/>
        </authorList>
    </citation>
    <scope>NUCLEOTIDE SEQUENCE [LARGE SCALE GENOMIC DNA]</scope>
</reference>
<dbReference type="GO" id="GO:0005929">
    <property type="term" value="C:cilium"/>
    <property type="evidence" value="ECO:0007669"/>
    <property type="project" value="TreeGrafter"/>
</dbReference>
<dbReference type="NCBIfam" id="NF012200">
    <property type="entry name" value="choice_anch_D"/>
    <property type="match status" value="1"/>
</dbReference>
<evidence type="ECO:0000313" key="2">
    <source>
        <dbReference type="EMBL" id="VDD83333.1"/>
    </source>
</evidence>
<dbReference type="Pfam" id="PF24529">
    <property type="entry name" value="CFAP47"/>
    <property type="match status" value="1"/>
</dbReference>